<reference evidence="1 2" key="1">
    <citation type="submission" date="2016-01" db="EMBL/GenBank/DDBJ databases">
        <title>Highly variable Streptococcus oralis are common among viridans streptococci isolated from primates.</title>
        <authorList>
            <person name="Denapaite D."/>
            <person name="Rieger M."/>
            <person name="Koendgen S."/>
            <person name="Brueckner R."/>
            <person name="Ochigava I."/>
            <person name="Kappeler P."/>
            <person name="Maetz-Rensing K."/>
            <person name="Leendertz F."/>
            <person name="Hakenbeck R."/>
        </authorList>
    </citation>
    <scope>NUCLEOTIDE SEQUENCE [LARGE SCALE GENOMIC DNA]</scope>
    <source>
        <strain evidence="1 2">DD22</strain>
    </source>
</reference>
<dbReference type="AlphaFoldDB" id="A0A139R7W3"/>
<evidence type="ECO:0000313" key="2">
    <source>
        <dbReference type="Proteomes" id="UP000070779"/>
    </source>
</evidence>
<gene>
    <name evidence="1" type="ORF">SMIDD22_01835</name>
</gene>
<name>A0A139R7W3_STRMT</name>
<organism evidence="1 2">
    <name type="scientific">Streptococcus mitis</name>
    <dbReference type="NCBI Taxonomy" id="28037"/>
    <lineage>
        <taxon>Bacteria</taxon>
        <taxon>Bacillati</taxon>
        <taxon>Bacillota</taxon>
        <taxon>Bacilli</taxon>
        <taxon>Lactobacillales</taxon>
        <taxon>Streptococcaceae</taxon>
        <taxon>Streptococcus</taxon>
        <taxon>Streptococcus mitis group</taxon>
    </lineage>
</organism>
<protein>
    <submittedName>
        <fullName evidence="1">Uncharacterized protein</fullName>
    </submittedName>
</protein>
<evidence type="ECO:0000313" key="1">
    <source>
        <dbReference type="EMBL" id="KXU10852.1"/>
    </source>
</evidence>
<dbReference type="Proteomes" id="UP000070779">
    <property type="component" value="Unassembled WGS sequence"/>
</dbReference>
<proteinExistence type="predicted"/>
<sequence length="41" mass="4214">MPFVIALAFDQLSQGGLAMIKSGCGSLSSVSNSLLSPNSRE</sequence>
<comment type="caution">
    <text evidence="1">The sequence shown here is derived from an EMBL/GenBank/DDBJ whole genome shotgun (WGS) entry which is preliminary data.</text>
</comment>
<dbReference type="EMBL" id="LQZD01000434">
    <property type="protein sequence ID" value="KXU10852.1"/>
    <property type="molecule type" value="Genomic_DNA"/>
</dbReference>
<accession>A0A139R7W3</accession>